<evidence type="ECO:0000256" key="4">
    <source>
        <dbReference type="ARBA" id="ARBA00022723"/>
    </source>
</evidence>
<comment type="similarity">
    <text evidence="2 9">Belongs to the CRISPR-associated endoribonuclease Cas2 protein family.</text>
</comment>
<evidence type="ECO:0000256" key="3">
    <source>
        <dbReference type="ARBA" id="ARBA00022722"/>
    </source>
</evidence>
<keyword evidence="3 9" id="KW-0540">Nuclease</keyword>
<reference evidence="10 11" key="1">
    <citation type="submission" date="2017-02" db="EMBL/GenBank/DDBJ databases">
        <authorList>
            <person name="Peterson S.W."/>
        </authorList>
    </citation>
    <scope>NUCLEOTIDE SEQUENCE [LARGE SCALE GENOMIC DNA]</scope>
    <source>
        <strain evidence="10 11">ATCC 49788</strain>
    </source>
</reference>
<evidence type="ECO:0000256" key="5">
    <source>
        <dbReference type="ARBA" id="ARBA00022759"/>
    </source>
</evidence>
<evidence type="ECO:0000256" key="6">
    <source>
        <dbReference type="ARBA" id="ARBA00022801"/>
    </source>
</evidence>
<dbReference type="Gene3D" id="3.30.70.240">
    <property type="match status" value="1"/>
</dbReference>
<dbReference type="InterPro" id="IPR021127">
    <property type="entry name" value="CRISPR_associated_Cas2"/>
</dbReference>
<dbReference type="SUPFAM" id="SSF143430">
    <property type="entry name" value="TTP0101/SSO1404-like"/>
    <property type="match status" value="1"/>
</dbReference>
<keyword evidence="4 9" id="KW-0479">Metal-binding</keyword>
<dbReference type="Proteomes" id="UP000190460">
    <property type="component" value="Unassembled WGS sequence"/>
</dbReference>
<comment type="function">
    <text evidence="9">CRISPR (clustered regularly interspaced short palindromic repeat), is an adaptive immune system that provides protection against mobile genetic elements (viruses, transposable elements and conjugative plasmids). CRISPR clusters contain sequences complementary to antecedent mobile elements and target invading nucleic acids. CRISPR clusters are transcribed and processed into CRISPR RNA (crRNA). Functions as a ssRNA-specific endoribonuclease. Involved in the integration of spacer DNA into the CRISPR cassette.</text>
</comment>
<evidence type="ECO:0000256" key="2">
    <source>
        <dbReference type="ARBA" id="ARBA00009959"/>
    </source>
</evidence>
<dbReference type="RefSeq" id="WP_078924156.1">
    <property type="nucleotide sequence ID" value="NZ_FUYB01000028.1"/>
</dbReference>
<dbReference type="GO" id="GO:0016787">
    <property type="term" value="F:hydrolase activity"/>
    <property type="evidence" value="ECO:0007669"/>
    <property type="project" value="UniProtKB-KW"/>
</dbReference>
<dbReference type="STRING" id="92487.SAMN02745130_03724"/>
<evidence type="ECO:0000256" key="7">
    <source>
        <dbReference type="ARBA" id="ARBA00022842"/>
    </source>
</evidence>
<evidence type="ECO:0000256" key="8">
    <source>
        <dbReference type="ARBA" id="ARBA00023118"/>
    </source>
</evidence>
<keyword evidence="6 9" id="KW-0378">Hydrolase</keyword>
<evidence type="ECO:0000313" key="11">
    <source>
        <dbReference type="Proteomes" id="UP000190460"/>
    </source>
</evidence>
<dbReference type="GO" id="GO:0046872">
    <property type="term" value="F:metal ion binding"/>
    <property type="evidence" value="ECO:0007669"/>
    <property type="project" value="UniProtKB-UniRule"/>
</dbReference>
<name>A0A1T4XZP7_9GAMM</name>
<evidence type="ECO:0000256" key="9">
    <source>
        <dbReference type="HAMAP-Rule" id="MF_01471"/>
    </source>
</evidence>
<accession>A0A1T4XZP7</accession>
<sequence length="100" mass="11782">MFMLMTYDVEAKRTNKFKKLLRRYLNHNQYSVFAGDITEAQAIQLRCELSQLMIPEDKVTEICCANRQNVDVYLLSKHESGKGELKRSPLEDHRRDFTVL</sequence>
<organism evidence="10 11">
    <name type="scientific">Thiothrix eikelboomii</name>
    <dbReference type="NCBI Taxonomy" id="92487"/>
    <lineage>
        <taxon>Bacteria</taxon>
        <taxon>Pseudomonadati</taxon>
        <taxon>Pseudomonadota</taxon>
        <taxon>Gammaproteobacteria</taxon>
        <taxon>Thiotrichales</taxon>
        <taxon>Thiotrichaceae</taxon>
        <taxon>Thiothrix</taxon>
    </lineage>
</organism>
<keyword evidence="11" id="KW-1185">Reference proteome</keyword>
<dbReference type="GO" id="GO:0051607">
    <property type="term" value="P:defense response to virus"/>
    <property type="evidence" value="ECO:0007669"/>
    <property type="project" value="UniProtKB-UniRule"/>
</dbReference>
<dbReference type="NCBIfam" id="TIGR01573">
    <property type="entry name" value="cas2"/>
    <property type="match status" value="1"/>
</dbReference>
<dbReference type="CDD" id="cd09725">
    <property type="entry name" value="Cas2_I_II_III"/>
    <property type="match status" value="1"/>
</dbReference>
<dbReference type="AlphaFoldDB" id="A0A1T4XZP7"/>
<dbReference type="InterPro" id="IPR019199">
    <property type="entry name" value="Virulence_VapD/CRISPR_Cas2"/>
</dbReference>
<gene>
    <name evidence="9" type="primary">cas2</name>
    <name evidence="10" type="ORF">SAMN02745130_03724</name>
</gene>
<dbReference type="EMBL" id="FUYB01000028">
    <property type="protein sequence ID" value="SKA95032.1"/>
    <property type="molecule type" value="Genomic_DNA"/>
</dbReference>
<dbReference type="Pfam" id="PF09827">
    <property type="entry name" value="CRISPR_Cas2"/>
    <property type="match status" value="1"/>
</dbReference>
<comment type="cofactor">
    <cofactor evidence="1 9">
        <name>Mg(2+)</name>
        <dbReference type="ChEBI" id="CHEBI:18420"/>
    </cofactor>
</comment>
<comment type="subunit">
    <text evidence="9">Homodimer, forms a heterotetramer with a Cas1 homodimer.</text>
</comment>
<dbReference type="HAMAP" id="MF_01471">
    <property type="entry name" value="Cas2"/>
    <property type="match status" value="1"/>
</dbReference>
<dbReference type="EC" id="3.1.-.-" evidence="9"/>
<keyword evidence="8 9" id="KW-0051">Antiviral defense</keyword>
<dbReference type="OrthoDB" id="9798176at2"/>
<feature type="binding site" evidence="9">
    <location>
        <position position="8"/>
    </location>
    <ligand>
        <name>Mg(2+)</name>
        <dbReference type="ChEBI" id="CHEBI:18420"/>
        <note>catalytic</note>
    </ligand>
</feature>
<proteinExistence type="inferred from homology"/>
<keyword evidence="5 9" id="KW-0255">Endonuclease</keyword>
<evidence type="ECO:0000313" key="10">
    <source>
        <dbReference type="EMBL" id="SKA95032.1"/>
    </source>
</evidence>
<keyword evidence="7 9" id="KW-0460">Magnesium</keyword>
<evidence type="ECO:0000256" key="1">
    <source>
        <dbReference type="ARBA" id="ARBA00001946"/>
    </source>
</evidence>
<dbReference type="GO" id="GO:0043571">
    <property type="term" value="P:maintenance of CRISPR repeat elements"/>
    <property type="evidence" value="ECO:0007669"/>
    <property type="project" value="UniProtKB-UniRule"/>
</dbReference>
<protein>
    <recommendedName>
        <fullName evidence="9">CRISPR-associated endoribonuclease Cas2</fullName>
        <ecNumber evidence="9">3.1.-.-</ecNumber>
    </recommendedName>
</protein>
<dbReference type="GO" id="GO:0004521">
    <property type="term" value="F:RNA endonuclease activity"/>
    <property type="evidence" value="ECO:0007669"/>
    <property type="project" value="InterPro"/>
</dbReference>
<dbReference type="PANTHER" id="PTHR34405">
    <property type="entry name" value="CRISPR-ASSOCIATED ENDORIBONUCLEASE CAS2"/>
    <property type="match status" value="1"/>
</dbReference>